<dbReference type="Proteomes" id="UP000198703">
    <property type="component" value="Unassembled WGS sequence"/>
</dbReference>
<dbReference type="InterPro" id="IPR038379">
    <property type="entry name" value="SecE_sf"/>
</dbReference>
<dbReference type="STRING" id="89524.SAMN05444370_104351"/>
<keyword evidence="2 9" id="KW-0813">Transport</keyword>
<keyword evidence="7 9" id="KW-0811">Translocation</keyword>
<evidence type="ECO:0000256" key="7">
    <source>
        <dbReference type="ARBA" id="ARBA00023010"/>
    </source>
</evidence>
<keyword evidence="8 9" id="KW-0472">Membrane</keyword>
<comment type="subcellular location">
    <subcellularLocation>
        <location evidence="9">Cell membrane</location>
        <topology evidence="9">Single-pass membrane protein</topology>
    </subcellularLocation>
    <subcellularLocation>
        <location evidence="1">Membrane</location>
    </subcellularLocation>
</comment>
<keyword evidence="4 9" id="KW-0812">Transmembrane</keyword>
<dbReference type="AlphaFoldDB" id="A0A1H4ASE4"/>
<evidence type="ECO:0000256" key="3">
    <source>
        <dbReference type="ARBA" id="ARBA00022475"/>
    </source>
</evidence>
<evidence type="ECO:0000256" key="6">
    <source>
        <dbReference type="ARBA" id="ARBA00022989"/>
    </source>
</evidence>
<keyword evidence="6 9" id="KW-1133">Transmembrane helix</keyword>
<dbReference type="Pfam" id="PF00584">
    <property type="entry name" value="SecE"/>
    <property type="match status" value="1"/>
</dbReference>
<evidence type="ECO:0000313" key="10">
    <source>
        <dbReference type="EMBL" id="SEA38823.1"/>
    </source>
</evidence>
<gene>
    <name evidence="9" type="primary">secE</name>
    <name evidence="10" type="ORF">SAMN05444370_104351</name>
</gene>
<dbReference type="OrthoDB" id="9812738at2"/>
<dbReference type="RefSeq" id="WP_093252522.1">
    <property type="nucleotide sequence ID" value="NZ_FNQM01000004.1"/>
</dbReference>
<name>A0A1H4ASE4_9RHOB</name>
<dbReference type="InterPro" id="IPR005807">
    <property type="entry name" value="SecE_bac"/>
</dbReference>
<comment type="subunit">
    <text evidence="9">Component of the Sec protein translocase complex. Heterotrimer consisting of SecY, SecE and SecG subunits. The heterotrimers can form oligomers, although 1 heterotrimer is thought to be able to translocate proteins. Interacts with the ribosome. Interacts with SecDF, and other proteins may be involved. Interacts with SecA.</text>
</comment>
<comment type="function">
    <text evidence="9">Essential subunit of the Sec protein translocation channel SecYEG. Clamps together the 2 halves of SecY. May contact the channel plug during translocation.</text>
</comment>
<accession>A0A1H4ASE4</accession>
<evidence type="ECO:0000313" key="11">
    <source>
        <dbReference type="Proteomes" id="UP000198703"/>
    </source>
</evidence>
<dbReference type="PANTHER" id="PTHR33910:SF1">
    <property type="entry name" value="PROTEIN TRANSLOCASE SUBUNIT SECE"/>
    <property type="match status" value="1"/>
</dbReference>
<reference evidence="10 11" key="1">
    <citation type="submission" date="2016-10" db="EMBL/GenBank/DDBJ databases">
        <authorList>
            <person name="de Groot N.N."/>
        </authorList>
    </citation>
    <scope>NUCLEOTIDE SEQUENCE [LARGE SCALE GENOMIC DNA]</scope>
    <source>
        <strain evidence="10 11">DSM 15345</strain>
    </source>
</reference>
<sequence length="65" mass="7390">MARVNPAQFIQQVRAETAKVVWPTRRETLLTTVMVFVMAAVAAIFFFFVDWLLGLGVDVILTSRF</sequence>
<dbReference type="GO" id="GO:0065002">
    <property type="term" value="P:intracellular protein transmembrane transport"/>
    <property type="evidence" value="ECO:0007669"/>
    <property type="project" value="UniProtKB-UniRule"/>
</dbReference>
<feature type="transmembrane region" description="Helical" evidence="9">
    <location>
        <begin position="29"/>
        <end position="49"/>
    </location>
</feature>
<dbReference type="GO" id="GO:0008320">
    <property type="term" value="F:protein transmembrane transporter activity"/>
    <property type="evidence" value="ECO:0007669"/>
    <property type="project" value="UniProtKB-UniRule"/>
</dbReference>
<dbReference type="GO" id="GO:0043952">
    <property type="term" value="P:protein transport by the Sec complex"/>
    <property type="evidence" value="ECO:0007669"/>
    <property type="project" value="UniProtKB-UniRule"/>
</dbReference>
<evidence type="ECO:0000256" key="8">
    <source>
        <dbReference type="ARBA" id="ARBA00023136"/>
    </source>
</evidence>
<dbReference type="GO" id="GO:0009306">
    <property type="term" value="P:protein secretion"/>
    <property type="evidence" value="ECO:0007669"/>
    <property type="project" value="UniProtKB-UniRule"/>
</dbReference>
<comment type="similarity">
    <text evidence="9">Belongs to the SecE/SEC61-gamma family.</text>
</comment>
<dbReference type="NCBIfam" id="TIGR00964">
    <property type="entry name" value="secE_bact"/>
    <property type="match status" value="1"/>
</dbReference>
<dbReference type="Gene3D" id="1.20.5.1030">
    <property type="entry name" value="Preprotein translocase secy subunit"/>
    <property type="match status" value="1"/>
</dbReference>
<keyword evidence="5 9" id="KW-0653">Protein transport</keyword>
<organism evidence="10 11">
    <name type="scientific">Rubrimonas cliftonensis</name>
    <dbReference type="NCBI Taxonomy" id="89524"/>
    <lineage>
        <taxon>Bacteria</taxon>
        <taxon>Pseudomonadati</taxon>
        <taxon>Pseudomonadota</taxon>
        <taxon>Alphaproteobacteria</taxon>
        <taxon>Rhodobacterales</taxon>
        <taxon>Paracoccaceae</taxon>
        <taxon>Rubrimonas</taxon>
    </lineage>
</organism>
<dbReference type="HAMAP" id="MF_00422">
    <property type="entry name" value="SecE"/>
    <property type="match status" value="1"/>
</dbReference>
<keyword evidence="3 9" id="KW-1003">Cell membrane</keyword>
<dbReference type="PANTHER" id="PTHR33910">
    <property type="entry name" value="PROTEIN TRANSLOCASE SUBUNIT SECE"/>
    <property type="match status" value="1"/>
</dbReference>
<evidence type="ECO:0000256" key="5">
    <source>
        <dbReference type="ARBA" id="ARBA00022927"/>
    </source>
</evidence>
<dbReference type="EMBL" id="FNQM01000004">
    <property type="protein sequence ID" value="SEA38823.1"/>
    <property type="molecule type" value="Genomic_DNA"/>
</dbReference>
<evidence type="ECO:0000256" key="2">
    <source>
        <dbReference type="ARBA" id="ARBA00022448"/>
    </source>
</evidence>
<dbReference type="GO" id="GO:0005886">
    <property type="term" value="C:plasma membrane"/>
    <property type="evidence" value="ECO:0007669"/>
    <property type="project" value="UniProtKB-SubCell"/>
</dbReference>
<dbReference type="InterPro" id="IPR001901">
    <property type="entry name" value="Translocase_SecE/Sec61-g"/>
</dbReference>
<dbReference type="GO" id="GO:0006605">
    <property type="term" value="P:protein targeting"/>
    <property type="evidence" value="ECO:0007669"/>
    <property type="project" value="UniProtKB-UniRule"/>
</dbReference>
<keyword evidence="11" id="KW-1185">Reference proteome</keyword>
<proteinExistence type="inferred from homology"/>
<protein>
    <recommendedName>
        <fullName evidence="9">Protein translocase subunit SecE</fullName>
    </recommendedName>
</protein>
<evidence type="ECO:0000256" key="1">
    <source>
        <dbReference type="ARBA" id="ARBA00004370"/>
    </source>
</evidence>
<evidence type="ECO:0000256" key="4">
    <source>
        <dbReference type="ARBA" id="ARBA00022692"/>
    </source>
</evidence>
<evidence type="ECO:0000256" key="9">
    <source>
        <dbReference type="HAMAP-Rule" id="MF_00422"/>
    </source>
</evidence>